<dbReference type="InterPro" id="IPR012340">
    <property type="entry name" value="NA-bd_OB-fold"/>
</dbReference>
<keyword evidence="4 8" id="KW-0949">S-adenosyl-L-methionine</keyword>
<keyword evidence="2 8" id="KW-0963">Cytoplasm</keyword>
<evidence type="ECO:0000256" key="5">
    <source>
        <dbReference type="ARBA" id="ARBA00022723"/>
    </source>
</evidence>
<keyword evidence="12" id="KW-0689">Ribosomal protein</keyword>
<dbReference type="InterPro" id="IPR023404">
    <property type="entry name" value="rSAM_horseshoe"/>
</dbReference>
<evidence type="ECO:0000256" key="2">
    <source>
        <dbReference type="ARBA" id="ARBA00022490"/>
    </source>
</evidence>
<keyword evidence="5 8" id="KW-0479">Metal-binding</keyword>
<dbReference type="GO" id="GO:0051539">
    <property type="term" value="F:4 iron, 4 sulfur cluster binding"/>
    <property type="evidence" value="ECO:0007669"/>
    <property type="project" value="UniProtKB-UniRule"/>
</dbReference>
<dbReference type="FunFam" id="3.80.30.20:FF:000001">
    <property type="entry name" value="tRNA-2-methylthio-N(6)-dimethylallyladenosine synthase 2"/>
    <property type="match status" value="1"/>
</dbReference>
<dbReference type="PROSITE" id="PS51918">
    <property type="entry name" value="RADICAL_SAM"/>
    <property type="match status" value="1"/>
</dbReference>
<dbReference type="InterPro" id="IPR002792">
    <property type="entry name" value="TRAM_dom"/>
</dbReference>
<dbReference type="Gene3D" id="3.80.30.20">
    <property type="entry name" value="tm_1862 like domain"/>
    <property type="match status" value="1"/>
</dbReference>
<comment type="similarity">
    <text evidence="8">Belongs to the methylthiotransferase family. RimO subfamily.</text>
</comment>
<dbReference type="GO" id="GO:0140101">
    <property type="term" value="F:catalytic activity, acting on a tRNA"/>
    <property type="evidence" value="ECO:0007669"/>
    <property type="project" value="UniProtKB-ARBA"/>
</dbReference>
<name>A0AAU7VQB3_9FIRM</name>
<feature type="binding site" evidence="8">
    <location>
        <position position="154"/>
    </location>
    <ligand>
        <name>[4Fe-4S] cluster</name>
        <dbReference type="ChEBI" id="CHEBI:49883"/>
        <label>2</label>
        <note>4Fe-4S-S-AdoMet</note>
    </ligand>
</feature>
<dbReference type="InterPro" id="IPR058240">
    <property type="entry name" value="rSAM_sf"/>
</dbReference>
<accession>A0AAU7VQB3</accession>
<dbReference type="InterPro" id="IPR013848">
    <property type="entry name" value="Methylthiotransferase_N"/>
</dbReference>
<dbReference type="InterPro" id="IPR005839">
    <property type="entry name" value="Methylthiotransferase"/>
</dbReference>
<feature type="binding site" evidence="8">
    <location>
        <position position="158"/>
    </location>
    <ligand>
        <name>[4Fe-4S] cluster</name>
        <dbReference type="ChEBI" id="CHEBI:49883"/>
        <label>2</label>
        <note>4Fe-4S-S-AdoMet</note>
    </ligand>
</feature>
<dbReference type="Pfam" id="PF18693">
    <property type="entry name" value="TRAM_2"/>
    <property type="match status" value="1"/>
</dbReference>
<gene>
    <name evidence="8 12" type="primary">rimO</name>
    <name evidence="12" type="ORF">PRVXT_001475</name>
</gene>
<dbReference type="SFLD" id="SFLDG01061">
    <property type="entry name" value="methylthiotransferase"/>
    <property type="match status" value="1"/>
</dbReference>
<dbReference type="PROSITE" id="PS01278">
    <property type="entry name" value="MTTASE_RADICAL"/>
    <property type="match status" value="1"/>
</dbReference>
<dbReference type="InterPro" id="IPR007197">
    <property type="entry name" value="rSAM"/>
</dbReference>
<comment type="catalytic activity">
    <reaction evidence="8">
        <text>L-aspartate(89)-[ribosomal protein uS12]-hydrogen + (sulfur carrier)-SH + AH2 + 2 S-adenosyl-L-methionine = 3-methylsulfanyl-L-aspartate(89)-[ribosomal protein uS12]-hydrogen + (sulfur carrier)-H + 5'-deoxyadenosine + L-methionine + A + S-adenosyl-L-homocysteine + 2 H(+)</text>
        <dbReference type="Rhea" id="RHEA:37087"/>
        <dbReference type="Rhea" id="RHEA-COMP:10460"/>
        <dbReference type="Rhea" id="RHEA-COMP:10461"/>
        <dbReference type="Rhea" id="RHEA-COMP:14737"/>
        <dbReference type="Rhea" id="RHEA-COMP:14739"/>
        <dbReference type="ChEBI" id="CHEBI:13193"/>
        <dbReference type="ChEBI" id="CHEBI:15378"/>
        <dbReference type="ChEBI" id="CHEBI:17319"/>
        <dbReference type="ChEBI" id="CHEBI:17499"/>
        <dbReference type="ChEBI" id="CHEBI:29917"/>
        <dbReference type="ChEBI" id="CHEBI:29961"/>
        <dbReference type="ChEBI" id="CHEBI:57844"/>
        <dbReference type="ChEBI" id="CHEBI:57856"/>
        <dbReference type="ChEBI" id="CHEBI:59789"/>
        <dbReference type="ChEBI" id="CHEBI:64428"/>
        <dbReference type="ChEBI" id="CHEBI:73599"/>
        <dbReference type="EC" id="2.8.4.4"/>
    </reaction>
</comment>
<dbReference type="InterPro" id="IPR005840">
    <property type="entry name" value="Ribosomal_uS12_MeSTrfase_RimO"/>
</dbReference>
<feature type="binding site" evidence="8">
    <location>
        <position position="161"/>
    </location>
    <ligand>
        <name>[4Fe-4S] cluster</name>
        <dbReference type="ChEBI" id="CHEBI:49883"/>
        <label>2</label>
        <note>4Fe-4S-S-AdoMet</note>
    </ligand>
</feature>
<keyword evidence="7 8" id="KW-0411">Iron-sulfur</keyword>
<sequence length="445" mass="50471">MINIATVSLGCPKNTVDTEVMLGNLGEKGFSITSEAIKAEVIIVNTCGFIESAKKESINTILEFAEYKKGKCQVLIVTGCLVQRYKKELVQQIPEIDGIIGTGEYDKIVDCIEANLQGTKFEKTDNLEFLYDHNTPRLLSTPKHTAYVKIAEGCDNHCTYCIIPKLRGGYRSRPIESIVKEVKNLTDGGVKEIILVAQDTTVYGMDLYGEYKLADLLIQLNEIEGVKWIRIMYCYPTYLSDTLLQTIASLDKVVNYIDLPLQHGDNEILKRMGRKEKVEDLIALVKKIRAYIPDVVIRTSLIVGFPGETDENFSNLMDFVKTIRLDRVGVFTYSPEEETPAYDYPNKVPKRKKVLRQHKLMKEQRKISKEINEGWIGRTIDVMIESMQGDNLVGRSFRDSPEIDGNVVIPIKKETHNLIGEIKPVKITKAFDYDLLGEFDYESCK</sequence>
<dbReference type="EC" id="2.8.4.4" evidence="8"/>
<protein>
    <recommendedName>
        <fullName evidence="8">Ribosomal protein uS12 methylthiotransferase RimO</fullName>
        <shortName evidence="8">uS12 MTTase</shortName>
        <shortName evidence="8">uS12 methylthiotransferase</shortName>
        <ecNumber evidence="8">2.8.4.4</ecNumber>
    </recommendedName>
    <alternativeName>
        <fullName evidence="8">Ribosomal protein uS12 (aspartate-C(3))-methylthiotransferase</fullName>
    </alternativeName>
    <alternativeName>
        <fullName evidence="8">Ribosome maturation factor RimO</fullName>
    </alternativeName>
</protein>
<dbReference type="PANTHER" id="PTHR43837">
    <property type="entry name" value="RIBOSOMAL PROTEIN S12 METHYLTHIOTRANSFERASE RIMO"/>
    <property type="match status" value="1"/>
</dbReference>
<dbReference type="GO" id="GO:0046872">
    <property type="term" value="F:metal ion binding"/>
    <property type="evidence" value="ECO:0007669"/>
    <property type="project" value="UniProtKB-KW"/>
</dbReference>
<feature type="binding site" evidence="8">
    <location>
        <position position="80"/>
    </location>
    <ligand>
        <name>[4Fe-4S] cluster</name>
        <dbReference type="ChEBI" id="CHEBI:49883"/>
        <label>1</label>
    </ligand>
</feature>
<keyword evidence="6 8" id="KW-0408">Iron</keyword>
<dbReference type="CDD" id="cd01335">
    <property type="entry name" value="Radical_SAM"/>
    <property type="match status" value="1"/>
</dbReference>
<evidence type="ECO:0000259" key="11">
    <source>
        <dbReference type="PROSITE" id="PS51918"/>
    </source>
</evidence>
<evidence type="ECO:0000259" key="9">
    <source>
        <dbReference type="PROSITE" id="PS50926"/>
    </source>
</evidence>
<dbReference type="GO" id="GO:0035599">
    <property type="term" value="F:aspartic acid methylthiotransferase activity"/>
    <property type="evidence" value="ECO:0007669"/>
    <property type="project" value="TreeGrafter"/>
</dbReference>
<evidence type="ECO:0000256" key="8">
    <source>
        <dbReference type="HAMAP-Rule" id="MF_01865"/>
    </source>
</evidence>
<dbReference type="Gene3D" id="3.40.50.12160">
    <property type="entry name" value="Methylthiotransferase, N-terminal domain"/>
    <property type="match status" value="1"/>
</dbReference>
<dbReference type="SUPFAM" id="SSF102114">
    <property type="entry name" value="Radical SAM enzymes"/>
    <property type="match status" value="1"/>
</dbReference>
<dbReference type="AlphaFoldDB" id="A0AAU7VQB3"/>
<dbReference type="PROSITE" id="PS51449">
    <property type="entry name" value="MTTASE_N"/>
    <property type="match status" value="1"/>
</dbReference>
<dbReference type="NCBIfam" id="TIGR01125">
    <property type="entry name" value="30S ribosomal protein S12 methylthiotransferase RimO"/>
    <property type="match status" value="1"/>
</dbReference>
<dbReference type="NCBIfam" id="TIGR00089">
    <property type="entry name" value="MiaB/RimO family radical SAM methylthiotransferase"/>
    <property type="match status" value="1"/>
</dbReference>
<dbReference type="Pfam" id="PF00919">
    <property type="entry name" value="UPF0004"/>
    <property type="match status" value="1"/>
</dbReference>
<keyword evidence="1 8" id="KW-0004">4Fe-4S</keyword>
<dbReference type="EMBL" id="CP158367">
    <property type="protein sequence ID" value="XBX76290.1"/>
    <property type="molecule type" value="Genomic_DNA"/>
</dbReference>
<dbReference type="InterPro" id="IPR038135">
    <property type="entry name" value="Methylthiotransferase_N_sf"/>
</dbReference>
<dbReference type="Gene3D" id="2.40.50.140">
    <property type="entry name" value="Nucleic acid-binding proteins"/>
    <property type="match status" value="1"/>
</dbReference>
<evidence type="ECO:0000256" key="1">
    <source>
        <dbReference type="ARBA" id="ARBA00022485"/>
    </source>
</evidence>
<dbReference type="PANTHER" id="PTHR43837:SF1">
    <property type="entry name" value="RIBOSOMAL PROTEIN US12 METHYLTHIOTRANSFERASE RIMO"/>
    <property type="match status" value="1"/>
</dbReference>
<dbReference type="PROSITE" id="PS50926">
    <property type="entry name" value="TRAM"/>
    <property type="match status" value="1"/>
</dbReference>
<dbReference type="SFLD" id="SFLDG01082">
    <property type="entry name" value="B12-binding_domain_containing"/>
    <property type="match status" value="1"/>
</dbReference>
<dbReference type="GO" id="GO:0005840">
    <property type="term" value="C:ribosome"/>
    <property type="evidence" value="ECO:0007669"/>
    <property type="project" value="UniProtKB-KW"/>
</dbReference>
<dbReference type="SFLD" id="SFLDF00274">
    <property type="entry name" value="ribosomal_protein_S12_methylth"/>
    <property type="match status" value="1"/>
</dbReference>
<dbReference type="SFLD" id="SFLDS00029">
    <property type="entry name" value="Radical_SAM"/>
    <property type="match status" value="1"/>
</dbReference>
<feature type="binding site" evidence="8">
    <location>
        <position position="47"/>
    </location>
    <ligand>
        <name>[4Fe-4S] cluster</name>
        <dbReference type="ChEBI" id="CHEBI:49883"/>
        <label>1</label>
    </ligand>
</feature>
<feature type="domain" description="MTTase N-terminal" evidence="10">
    <location>
        <begin position="2"/>
        <end position="117"/>
    </location>
</feature>
<dbReference type="GO" id="GO:0103039">
    <property type="term" value="F:protein methylthiotransferase activity"/>
    <property type="evidence" value="ECO:0007669"/>
    <property type="project" value="UniProtKB-EC"/>
</dbReference>
<evidence type="ECO:0000256" key="6">
    <source>
        <dbReference type="ARBA" id="ARBA00023004"/>
    </source>
</evidence>
<organism evidence="12">
    <name type="scientific">Proteinivorax tanatarense</name>
    <dbReference type="NCBI Taxonomy" id="1260629"/>
    <lineage>
        <taxon>Bacteria</taxon>
        <taxon>Bacillati</taxon>
        <taxon>Bacillota</taxon>
        <taxon>Clostridia</taxon>
        <taxon>Eubacteriales</taxon>
        <taxon>Proteinivoracaceae</taxon>
        <taxon>Proteinivorax</taxon>
    </lineage>
</organism>
<dbReference type="Pfam" id="PF04055">
    <property type="entry name" value="Radical_SAM"/>
    <property type="match status" value="1"/>
</dbReference>
<feature type="domain" description="TRAM" evidence="9">
    <location>
        <begin position="373"/>
        <end position="441"/>
    </location>
</feature>
<evidence type="ECO:0000313" key="12">
    <source>
        <dbReference type="EMBL" id="XBX76290.1"/>
    </source>
</evidence>
<dbReference type="InterPro" id="IPR020612">
    <property type="entry name" value="Methylthiotransferase_CS"/>
</dbReference>
<keyword evidence="3 8" id="KW-0808">Transferase</keyword>
<dbReference type="InterPro" id="IPR006638">
    <property type="entry name" value="Elp3/MiaA/NifB-like_rSAM"/>
</dbReference>
<dbReference type="GO" id="GO:0035600">
    <property type="term" value="P:tRNA methylthiolation"/>
    <property type="evidence" value="ECO:0007669"/>
    <property type="project" value="UniProtKB-ARBA"/>
</dbReference>
<feature type="domain" description="Radical SAM core" evidence="11">
    <location>
        <begin position="140"/>
        <end position="370"/>
    </location>
</feature>
<dbReference type="RefSeq" id="WP_350345024.1">
    <property type="nucleotide sequence ID" value="NZ_CP158367.1"/>
</dbReference>
<dbReference type="GO" id="GO:0005829">
    <property type="term" value="C:cytosol"/>
    <property type="evidence" value="ECO:0007669"/>
    <property type="project" value="TreeGrafter"/>
</dbReference>
<evidence type="ECO:0000256" key="3">
    <source>
        <dbReference type="ARBA" id="ARBA00022679"/>
    </source>
</evidence>
<dbReference type="HAMAP" id="MF_01865">
    <property type="entry name" value="MTTase_RimO"/>
    <property type="match status" value="1"/>
</dbReference>
<feature type="binding site" evidence="8">
    <location>
        <position position="11"/>
    </location>
    <ligand>
        <name>[4Fe-4S] cluster</name>
        <dbReference type="ChEBI" id="CHEBI:49883"/>
        <label>1</label>
    </ligand>
</feature>
<reference evidence="12" key="1">
    <citation type="journal article" date="2013" name="Extremophiles">
        <title>Proteinivorax tanatarense gen. nov., sp. nov., an anaerobic, haloalkaliphilic, proteolytic bacterium isolated from a decaying algal bloom, and proposal of Proteinivoraceae fam. nov.</title>
        <authorList>
            <person name="Kevbrin V."/>
            <person name="Boltyanskaya Y."/>
            <person name="Zhilina T."/>
            <person name="Kolganova T."/>
            <person name="Lavrentjeva E."/>
            <person name="Kuznetsov B."/>
        </authorList>
    </citation>
    <scope>NUCLEOTIDE SEQUENCE</scope>
    <source>
        <strain evidence="12">Z-910T</strain>
    </source>
</reference>
<evidence type="ECO:0000256" key="4">
    <source>
        <dbReference type="ARBA" id="ARBA00022691"/>
    </source>
</evidence>
<keyword evidence="12" id="KW-0687">Ribonucleoprotein</keyword>
<comment type="subcellular location">
    <subcellularLocation>
        <location evidence="8">Cytoplasm</location>
    </subcellularLocation>
</comment>
<evidence type="ECO:0000259" key="10">
    <source>
        <dbReference type="PROSITE" id="PS51449"/>
    </source>
</evidence>
<reference evidence="12" key="2">
    <citation type="submission" date="2024-06" db="EMBL/GenBank/DDBJ databases">
        <authorList>
            <person name="Petrova K.O."/>
            <person name="Toshchakov S.V."/>
            <person name="Boltjanskaja Y.V."/>
            <person name="Kevbrin V."/>
        </authorList>
    </citation>
    <scope>NUCLEOTIDE SEQUENCE</scope>
    <source>
        <strain evidence="12">Z-910T</strain>
    </source>
</reference>
<comment type="function">
    <text evidence="8">Catalyzes the methylthiolation of an aspartic acid residue of ribosomal protein uS12.</text>
</comment>
<proteinExistence type="inferred from homology"/>
<evidence type="ECO:0000256" key="7">
    <source>
        <dbReference type="ARBA" id="ARBA00023014"/>
    </source>
</evidence>
<comment type="cofactor">
    <cofactor evidence="8">
        <name>[4Fe-4S] cluster</name>
        <dbReference type="ChEBI" id="CHEBI:49883"/>
    </cofactor>
    <text evidence="8">Binds 2 [4Fe-4S] clusters. One cluster is coordinated with 3 cysteines and an exchangeable S-adenosyl-L-methionine.</text>
</comment>
<dbReference type="SMART" id="SM00729">
    <property type="entry name" value="Elp3"/>
    <property type="match status" value="1"/>
</dbReference>